<dbReference type="PDB" id="8P60">
    <property type="method" value="EM"/>
    <property type="resolution" value="14.30 A"/>
    <property type="chains" value="KX0/LX0=1-113"/>
</dbReference>
<dbReference type="PDB" id="7QCA">
    <property type="method" value="EM"/>
    <property type="resolution" value="2.79 A"/>
    <property type="chains" value="LX0=1-113"/>
</dbReference>
<dbReference type="PANTHER" id="PTHR11620">
    <property type="entry name" value="60S RIBOSOMAL PROTEIN L23A"/>
    <property type="match status" value="1"/>
</dbReference>
<dbReference type="STRING" id="1358809.S7XFW8"/>
<proteinExistence type="evidence at protein level"/>
<dbReference type="EMDB" id="EMD-17457"/>
<dbReference type="EMBL" id="ATCN01001135">
    <property type="protein sequence ID" value="EPR77944.1"/>
    <property type="molecule type" value="Genomic_DNA"/>
</dbReference>
<dbReference type="AlphaFoldDB" id="S7XFW8"/>
<organism evidence="4 5">
    <name type="scientific">Spraguea lophii (strain 42_110)</name>
    <name type="common">Microsporidian parasite</name>
    <dbReference type="NCBI Taxonomy" id="1358809"/>
    <lineage>
        <taxon>Eukaryota</taxon>
        <taxon>Fungi</taxon>
        <taxon>Fungi incertae sedis</taxon>
        <taxon>Microsporidia</taxon>
        <taxon>Spragueidae</taxon>
        <taxon>Spraguea</taxon>
    </lineage>
</organism>
<evidence type="ECO:0000313" key="5">
    <source>
        <dbReference type="Proteomes" id="UP000014978"/>
    </source>
</evidence>
<dbReference type="InterPro" id="IPR013025">
    <property type="entry name" value="Ribosomal_uL23-like"/>
</dbReference>
<dbReference type="HOGENOM" id="CLU_037562_4_0_1"/>
<dbReference type="InterPro" id="IPR012678">
    <property type="entry name" value="Ribosomal_uL23/eL15/eS24_sf"/>
</dbReference>
<keyword evidence="2 4" id="KW-0689">Ribosomal protein</keyword>
<evidence type="ECO:0000313" key="4">
    <source>
        <dbReference type="EMBL" id="EPR77944.1"/>
    </source>
</evidence>
<sequence length="113" mass="12532">MPKLNRHKASRLDKKIKQKKLIEKPLGFSSLDIIKYGIGHEGAAKLIEEAGTLTFVVDQRADKINVKKAFEEIYGEKVKKVNINNTMKGVKKAYIRLVELGNAAVVATKAGIL</sequence>
<reference evidence="6 7" key="2">
    <citation type="journal article" date="2023" name="Nat. Microbiol.">
        <title>CryoEM reveals that ribosomes in microsporidian spores are locked in a dimeric hibernating state.</title>
        <authorList>
            <person name="McLaren M."/>
            <person name="Conners R."/>
            <person name="Isupov M.N."/>
            <person name="Gil-Diez P."/>
            <person name="Gambelli L."/>
            <person name="Gold V.A.M."/>
            <person name="Walter A."/>
            <person name="Connell S.R."/>
            <person name="Williams B."/>
            <person name="Daum B."/>
        </authorList>
    </citation>
    <scope>STRUCTURE BY ELECTRON MICROSCOPY (2.79 ANGSTROMS)</scope>
</reference>
<dbReference type="HAMAP" id="MF_01369_A">
    <property type="entry name" value="Ribosomal_uL23_A"/>
    <property type="match status" value="1"/>
</dbReference>
<dbReference type="OrthoDB" id="1267328at2759"/>
<dbReference type="GO" id="GO:0005840">
    <property type="term" value="C:ribosome"/>
    <property type="evidence" value="ECO:0007669"/>
    <property type="project" value="UniProtKB-KW"/>
</dbReference>
<keyword evidence="5" id="KW-1185">Reference proteome</keyword>
<dbReference type="FunCoup" id="S7XFW8">
    <property type="interactions" value="157"/>
</dbReference>
<dbReference type="EMDB" id="EMD-17448"/>
<evidence type="ECO:0000256" key="1">
    <source>
        <dbReference type="ARBA" id="ARBA00006700"/>
    </source>
</evidence>
<keyword evidence="6 7" id="KW-0002">3D-structure</keyword>
<dbReference type="EMDB" id="EMD-13892"/>
<dbReference type="GO" id="GO:0006412">
    <property type="term" value="P:translation"/>
    <property type="evidence" value="ECO:0007669"/>
    <property type="project" value="InterPro"/>
</dbReference>
<dbReference type="Proteomes" id="UP000014978">
    <property type="component" value="Unassembled WGS sequence"/>
</dbReference>
<dbReference type="VEuPathDB" id="MicrosporidiaDB:SLOPH_64"/>
<dbReference type="InterPro" id="IPR012677">
    <property type="entry name" value="Nucleotide-bd_a/b_plait_sf"/>
</dbReference>
<dbReference type="PDB" id="8P5D">
    <property type="method" value="EM"/>
    <property type="resolution" value="10.80 A"/>
    <property type="chains" value="LX0=1-113"/>
</dbReference>
<gene>
    <name evidence="4" type="ORF">SLOPH_64</name>
</gene>
<comment type="similarity">
    <text evidence="1">Belongs to the universal ribosomal protein uL23 family.</text>
</comment>
<evidence type="ECO:0007829" key="7">
    <source>
        <dbReference type="PDB" id="8P5D"/>
    </source>
</evidence>
<dbReference type="InParanoid" id="S7XFW8"/>
<protein>
    <submittedName>
        <fullName evidence="4">60S ribosomal protein L23a</fullName>
    </submittedName>
</protein>
<comment type="caution">
    <text evidence="4">The sequence shown here is derived from an EMBL/GenBank/DDBJ whole genome shotgun (WGS) entry which is preliminary data.</text>
</comment>
<evidence type="ECO:0000256" key="3">
    <source>
        <dbReference type="ARBA" id="ARBA00023274"/>
    </source>
</evidence>
<dbReference type="OMA" id="KRAYAIF"/>
<accession>S7XFW8</accession>
<keyword evidence="3" id="KW-0687">Ribonucleoprotein</keyword>
<reference evidence="5" key="1">
    <citation type="journal article" date="2013" name="PLoS Genet.">
        <title>The genome of Spraguea lophii and the basis of host-microsporidian interactions.</title>
        <authorList>
            <person name="Campbell S.E."/>
            <person name="Williams T.A."/>
            <person name="Yousuf A."/>
            <person name="Soanes D.M."/>
            <person name="Paszkiewicz K.H."/>
            <person name="Williams B.A.P."/>
        </authorList>
    </citation>
    <scope>NUCLEOTIDE SEQUENCE [LARGE SCALE GENOMIC DNA]</scope>
    <source>
        <strain evidence="5">42_110</strain>
    </source>
</reference>
<dbReference type="Pfam" id="PF00276">
    <property type="entry name" value="Ribosomal_L23"/>
    <property type="match status" value="1"/>
</dbReference>
<name>S7XFW8_SPRLO</name>
<dbReference type="Gene3D" id="3.30.70.330">
    <property type="match status" value="1"/>
</dbReference>
<evidence type="ECO:0000256" key="2">
    <source>
        <dbReference type="ARBA" id="ARBA00022980"/>
    </source>
</evidence>
<dbReference type="GO" id="GO:0003735">
    <property type="term" value="F:structural constituent of ribosome"/>
    <property type="evidence" value="ECO:0007669"/>
    <property type="project" value="InterPro"/>
</dbReference>
<dbReference type="SUPFAM" id="SSF54189">
    <property type="entry name" value="Ribosomal proteins S24e, L23 and L15e"/>
    <property type="match status" value="1"/>
</dbReference>
<evidence type="ECO:0007829" key="6">
    <source>
        <dbReference type="PDB" id="7QCA"/>
    </source>
</evidence>
<dbReference type="GO" id="GO:1990904">
    <property type="term" value="C:ribonucleoprotein complex"/>
    <property type="evidence" value="ECO:0007669"/>
    <property type="project" value="UniProtKB-KW"/>
</dbReference>